<reference evidence="1 2" key="2">
    <citation type="submission" date="2018-11" db="EMBL/GenBank/DDBJ databases">
        <authorList>
            <consortium name="Pathogen Informatics"/>
        </authorList>
    </citation>
    <scope>NUCLEOTIDE SEQUENCE [LARGE SCALE GENOMIC DNA]</scope>
</reference>
<dbReference type="GO" id="GO:0019894">
    <property type="term" value="F:kinesin binding"/>
    <property type="evidence" value="ECO:0007669"/>
    <property type="project" value="TreeGrafter"/>
</dbReference>
<dbReference type="GO" id="GO:0036064">
    <property type="term" value="C:ciliary basal body"/>
    <property type="evidence" value="ECO:0007669"/>
    <property type="project" value="TreeGrafter"/>
</dbReference>
<dbReference type="GO" id="GO:0005814">
    <property type="term" value="C:centriole"/>
    <property type="evidence" value="ECO:0007669"/>
    <property type="project" value="TreeGrafter"/>
</dbReference>
<gene>
    <name evidence="1" type="ORF">SBAD_LOCUS9122</name>
</gene>
<dbReference type="PANTHER" id="PTHR44117">
    <property type="entry name" value="INTRAFLAGELLAR TRANSPORT PROTEIN 88 HOMOLOG"/>
    <property type="match status" value="1"/>
</dbReference>
<organism evidence="3">
    <name type="scientific">Soboliphyme baturini</name>
    <dbReference type="NCBI Taxonomy" id="241478"/>
    <lineage>
        <taxon>Eukaryota</taxon>
        <taxon>Metazoa</taxon>
        <taxon>Ecdysozoa</taxon>
        <taxon>Nematoda</taxon>
        <taxon>Enoplea</taxon>
        <taxon>Dorylaimia</taxon>
        <taxon>Dioctophymatida</taxon>
        <taxon>Dioctophymatoidea</taxon>
        <taxon>Soboliphymatidae</taxon>
        <taxon>Soboliphyme</taxon>
    </lineage>
</organism>
<dbReference type="OrthoDB" id="1926212at2759"/>
<evidence type="ECO:0000313" key="2">
    <source>
        <dbReference type="Proteomes" id="UP000270296"/>
    </source>
</evidence>
<dbReference type="GO" id="GO:0097730">
    <property type="term" value="C:non-motile cilium"/>
    <property type="evidence" value="ECO:0007669"/>
    <property type="project" value="TreeGrafter"/>
</dbReference>
<dbReference type="WBParaSite" id="SBAD_0000945101-mRNA-1">
    <property type="protein sequence ID" value="SBAD_0000945101-mRNA-1"/>
    <property type="gene ID" value="SBAD_0000945101"/>
</dbReference>
<sequence length="134" mass="15227">MNNIGLAYIKMKRYEDALSIFEPCTEAKLDFNIGLNFIVCAHALNHKGKMKIGFQYLLEIPPEVDDCGKYATQSDDSMEKLVVEAIKHDPLCMWEKENRERAQKTILTATNIISPCIASSFADGYTWYNVDTLP</sequence>
<name>A0A183IZS4_9BILA</name>
<dbReference type="GO" id="GO:0042073">
    <property type="term" value="P:intraciliary transport"/>
    <property type="evidence" value="ECO:0007669"/>
    <property type="project" value="TreeGrafter"/>
</dbReference>
<dbReference type="GO" id="GO:1905515">
    <property type="term" value="P:non-motile cilium assembly"/>
    <property type="evidence" value="ECO:0007669"/>
    <property type="project" value="TreeGrafter"/>
</dbReference>
<evidence type="ECO:0000313" key="1">
    <source>
        <dbReference type="EMBL" id="VDP21363.1"/>
    </source>
</evidence>
<proteinExistence type="predicted"/>
<accession>A0A183IZS4</accession>
<reference evidence="3" key="1">
    <citation type="submission" date="2016-06" db="UniProtKB">
        <authorList>
            <consortium name="WormBaseParasite"/>
        </authorList>
    </citation>
    <scope>IDENTIFICATION</scope>
</reference>
<dbReference type="Proteomes" id="UP000270296">
    <property type="component" value="Unassembled WGS sequence"/>
</dbReference>
<dbReference type="EMBL" id="UZAM01012354">
    <property type="protein sequence ID" value="VDP21363.1"/>
    <property type="molecule type" value="Genomic_DNA"/>
</dbReference>
<dbReference type="PANTHER" id="PTHR44117:SF1">
    <property type="entry name" value="INTRAFLAGELLAR TRANSPORT PROTEIN 88 HOMOLOG"/>
    <property type="match status" value="1"/>
</dbReference>
<protein>
    <submittedName>
        <fullName evidence="3">TPR_REGION domain-containing protein</fullName>
    </submittedName>
</protein>
<dbReference type="GO" id="GO:0097546">
    <property type="term" value="C:ciliary base"/>
    <property type="evidence" value="ECO:0007669"/>
    <property type="project" value="TreeGrafter"/>
</dbReference>
<keyword evidence="2" id="KW-1185">Reference proteome</keyword>
<dbReference type="AlphaFoldDB" id="A0A183IZS4"/>
<evidence type="ECO:0000313" key="3">
    <source>
        <dbReference type="WBParaSite" id="SBAD_0000945101-mRNA-1"/>
    </source>
</evidence>